<organism evidence="4 5">
    <name type="scientific">Plasmodium coatneyi</name>
    <dbReference type="NCBI Taxonomy" id="208452"/>
    <lineage>
        <taxon>Eukaryota</taxon>
        <taxon>Sar</taxon>
        <taxon>Alveolata</taxon>
        <taxon>Apicomplexa</taxon>
        <taxon>Aconoidasida</taxon>
        <taxon>Haemosporida</taxon>
        <taxon>Plasmodiidae</taxon>
        <taxon>Plasmodium</taxon>
    </lineage>
</organism>
<feature type="compositionally biased region" description="Basic residues" evidence="1">
    <location>
        <begin position="246"/>
        <end position="255"/>
    </location>
</feature>
<dbReference type="OrthoDB" id="387540at2759"/>
<feature type="region of interest" description="Disordered" evidence="1">
    <location>
        <begin position="48"/>
        <end position="155"/>
    </location>
</feature>
<dbReference type="RefSeq" id="XP_019914646.1">
    <property type="nucleotide sequence ID" value="XM_020059138.1"/>
</dbReference>
<dbReference type="VEuPathDB" id="PlasmoDB:PCOAH_00023310"/>
<dbReference type="KEGG" id="pcot:PCOAH_00023310"/>
<sequence>MLNIVIRYLLLLIISIWTLDRSEVVDCTYDSVWEKKFNVQEKSNASRNRLLTENEEMQDKVKDGSCSNSSSKSLRSNNHSNRQNTRRSSNSHVGDTRYSPATDNYNYLVPEGYMHDSNQKTDNSSRNKDVNDTSREKHKSQNAESSNGRKIDNPYRAHFEESLRKSFEELPYEYLEGPSDQHFERTNLQDVDYDQIKPFSSSHGNYEDIRYASIDDDDDVSEGSTSEEDDFPNYSFNHSMSSRPRNPYHYKAKSRRHRLYETDDYSVYDDTYDTHSAGDSESVISDHGNNALGHHDGKEEDLSFLDQHYRLPLKKSNNANGDGEYVVNVKDDINKEIYDLTVKPHNKKASRVNKRIKRYIKKCDGKVVKQLPFLSTAFFIGGIVFSCYNYVVIPIICSTLSFIFTSYYIKRLKMKRRKQKRIKREYLMKL</sequence>
<evidence type="ECO:0000313" key="4">
    <source>
        <dbReference type="EMBL" id="ANQ07951.1"/>
    </source>
</evidence>
<dbReference type="AlphaFoldDB" id="A0A1B1DYR9"/>
<feature type="region of interest" description="Disordered" evidence="1">
    <location>
        <begin position="216"/>
        <end position="255"/>
    </location>
</feature>
<feature type="transmembrane region" description="Helical" evidence="2">
    <location>
        <begin position="391"/>
        <end position="409"/>
    </location>
</feature>
<dbReference type="Proteomes" id="UP000092716">
    <property type="component" value="Chromosome 8"/>
</dbReference>
<keyword evidence="2" id="KW-0472">Membrane</keyword>
<dbReference type="EMBL" id="CP016246">
    <property type="protein sequence ID" value="ANQ07951.1"/>
    <property type="molecule type" value="Genomic_DNA"/>
</dbReference>
<keyword evidence="2" id="KW-1133">Transmembrane helix</keyword>
<feature type="compositionally biased region" description="Low complexity" evidence="1">
    <location>
        <begin position="65"/>
        <end position="91"/>
    </location>
</feature>
<feature type="chain" id="PRO_5008521395" description="Pv-fam-d protein" evidence="3">
    <location>
        <begin position="23"/>
        <end position="430"/>
    </location>
</feature>
<feature type="compositionally biased region" description="Polar residues" evidence="1">
    <location>
        <begin position="234"/>
        <end position="244"/>
    </location>
</feature>
<feature type="compositionally biased region" description="Acidic residues" evidence="1">
    <location>
        <begin position="216"/>
        <end position="231"/>
    </location>
</feature>
<evidence type="ECO:0008006" key="6">
    <source>
        <dbReference type="Google" id="ProtNLM"/>
    </source>
</evidence>
<dbReference type="GeneID" id="30909059"/>
<keyword evidence="3" id="KW-0732">Signal</keyword>
<protein>
    <recommendedName>
        <fullName evidence="6">Pv-fam-d protein</fullName>
    </recommendedName>
</protein>
<evidence type="ECO:0000256" key="1">
    <source>
        <dbReference type="SAM" id="MobiDB-lite"/>
    </source>
</evidence>
<evidence type="ECO:0000256" key="2">
    <source>
        <dbReference type="SAM" id="Phobius"/>
    </source>
</evidence>
<evidence type="ECO:0000256" key="3">
    <source>
        <dbReference type="SAM" id="SignalP"/>
    </source>
</evidence>
<keyword evidence="5" id="KW-1185">Reference proteome</keyword>
<keyword evidence="2" id="KW-0812">Transmembrane</keyword>
<proteinExistence type="predicted"/>
<accession>A0A1B1DYR9</accession>
<reference evidence="5" key="1">
    <citation type="submission" date="2016-06" db="EMBL/GenBank/DDBJ databases">
        <title>First high quality genome sequence of Plasmodium coatneyi using continuous long reads from single molecule, real-time sequencing.</title>
        <authorList>
            <person name="Chien J.-T."/>
            <person name="Pakala S.B."/>
            <person name="Geraldo J.A."/>
            <person name="Lapp S.A."/>
            <person name="Barnwell J.W."/>
            <person name="Kissinger J.C."/>
            <person name="Galinski M.R."/>
            <person name="Humphrey J.C."/>
        </authorList>
    </citation>
    <scope>NUCLEOTIDE SEQUENCE [LARGE SCALE GENOMIC DNA]</scope>
    <source>
        <strain evidence="5">Hackeri</strain>
    </source>
</reference>
<gene>
    <name evidence="4" type="ORF">PCOAH_00023310</name>
</gene>
<name>A0A1B1DYR9_9APIC</name>
<feature type="signal peptide" evidence="3">
    <location>
        <begin position="1"/>
        <end position="22"/>
    </location>
</feature>
<feature type="compositionally biased region" description="Basic and acidic residues" evidence="1">
    <location>
        <begin position="113"/>
        <end position="155"/>
    </location>
</feature>
<evidence type="ECO:0000313" key="5">
    <source>
        <dbReference type="Proteomes" id="UP000092716"/>
    </source>
</evidence>